<evidence type="ECO:0000259" key="15">
    <source>
        <dbReference type="Pfam" id="PF08245"/>
    </source>
</evidence>
<organism evidence="16 17">
    <name type="scientific">Arcanobacterium buesumense</name>
    <dbReference type="NCBI Taxonomy" id="2722751"/>
    <lineage>
        <taxon>Bacteria</taxon>
        <taxon>Bacillati</taxon>
        <taxon>Actinomycetota</taxon>
        <taxon>Actinomycetes</taxon>
        <taxon>Actinomycetales</taxon>
        <taxon>Actinomycetaceae</taxon>
        <taxon>Arcanobacterium</taxon>
    </lineage>
</organism>
<dbReference type="PROSITE" id="PS01011">
    <property type="entry name" value="FOLYLPOLYGLU_SYNT_1"/>
    <property type="match status" value="1"/>
</dbReference>
<evidence type="ECO:0000256" key="5">
    <source>
        <dbReference type="ARBA" id="ARBA00022741"/>
    </source>
</evidence>
<dbReference type="InterPro" id="IPR000713">
    <property type="entry name" value="Mur_ligase_N"/>
</dbReference>
<dbReference type="Proteomes" id="UP000502298">
    <property type="component" value="Chromosome"/>
</dbReference>
<keyword evidence="5 11" id="KW-0547">Nucleotide-binding</keyword>
<accession>A0A6H2EJT9</accession>
<dbReference type="KEGG" id="arca:HC352_03190"/>
<feature type="domain" description="Mur ligase N-terminal catalytic" evidence="13">
    <location>
        <begin position="28"/>
        <end position="102"/>
    </location>
</feature>
<dbReference type="AlphaFoldDB" id="A0A6H2EJT9"/>
<dbReference type="GO" id="GO:0051301">
    <property type="term" value="P:cell division"/>
    <property type="evidence" value="ECO:0007669"/>
    <property type="project" value="UniProtKB-KW"/>
</dbReference>
<dbReference type="Gene3D" id="3.90.190.20">
    <property type="entry name" value="Mur ligase, C-terminal domain"/>
    <property type="match status" value="1"/>
</dbReference>
<comment type="similarity">
    <text evidence="1 11">Belongs to the MurCDEF family. MurE subfamily.</text>
</comment>
<dbReference type="GO" id="GO:0005737">
    <property type="term" value="C:cytoplasm"/>
    <property type="evidence" value="ECO:0007669"/>
    <property type="project" value="UniProtKB-SubCell"/>
</dbReference>
<protein>
    <recommendedName>
        <fullName evidence="11">UDP-N-acetylmuramyl-tripeptide synthetase</fullName>
        <ecNumber evidence="11">6.3.2.-</ecNumber>
    </recommendedName>
    <alternativeName>
        <fullName evidence="11">UDP-MurNAc-tripeptide synthetase</fullName>
    </alternativeName>
</protein>
<dbReference type="SUPFAM" id="SSF53244">
    <property type="entry name" value="MurD-like peptide ligases, peptide-binding domain"/>
    <property type="match status" value="1"/>
</dbReference>
<evidence type="ECO:0000256" key="9">
    <source>
        <dbReference type="ARBA" id="ARBA00023306"/>
    </source>
</evidence>
<dbReference type="EMBL" id="CP050804">
    <property type="protein sequence ID" value="QJC21606.1"/>
    <property type="molecule type" value="Genomic_DNA"/>
</dbReference>
<keyword evidence="11" id="KW-0460">Magnesium</keyword>
<evidence type="ECO:0000313" key="16">
    <source>
        <dbReference type="EMBL" id="QJC21606.1"/>
    </source>
</evidence>
<keyword evidence="3 11" id="KW-0436">Ligase</keyword>
<evidence type="ECO:0000313" key="17">
    <source>
        <dbReference type="Proteomes" id="UP000502298"/>
    </source>
</evidence>
<dbReference type="UniPathway" id="UPA00219"/>
<dbReference type="RefSeq" id="WP_168917546.1">
    <property type="nucleotide sequence ID" value="NZ_CP050804.1"/>
</dbReference>
<dbReference type="InterPro" id="IPR036565">
    <property type="entry name" value="Mur-like_cat_sf"/>
</dbReference>
<gene>
    <name evidence="11" type="primary">murE</name>
    <name evidence="16" type="ORF">HC352_03190</name>
</gene>
<comment type="PTM">
    <text evidence="11">Carboxylation is probably crucial for Mg(2+) binding and, consequently, for the gamma-phosphate positioning of ATP.</text>
</comment>
<dbReference type="InterPro" id="IPR004101">
    <property type="entry name" value="Mur_ligase_C"/>
</dbReference>
<evidence type="ECO:0000256" key="12">
    <source>
        <dbReference type="RuleBase" id="RU004135"/>
    </source>
</evidence>
<dbReference type="Pfam" id="PF01225">
    <property type="entry name" value="Mur_ligase"/>
    <property type="match status" value="1"/>
</dbReference>
<dbReference type="GO" id="GO:0004326">
    <property type="term" value="F:tetrahydrofolylpolyglutamate synthase activity"/>
    <property type="evidence" value="ECO:0007669"/>
    <property type="project" value="InterPro"/>
</dbReference>
<evidence type="ECO:0000256" key="4">
    <source>
        <dbReference type="ARBA" id="ARBA00022618"/>
    </source>
</evidence>
<keyword evidence="6 11" id="KW-0067">ATP-binding</keyword>
<proteinExistence type="inferred from homology"/>
<dbReference type="Gene3D" id="3.40.1390.10">
    <property type="entry name" value="MurE/MurF, N-terminal domain"/>
    <property type="match status" value="1"/>
</dbReference>
<comment type="pathway">
    <text evidence="11 12">Cell wall biogenesis; peptidoglycan biosynthesis.</text>
</comment>
<evidence type="ECO:0000259" key="14">
    <source>
        <dbReference type="Pfam" id="PF02875"/>
    </source>
</evidence>
<comment type="cofactor">
    <cofactor evidence="11">
        <name>Mg(2+)</name>
        <dbReference type="ChEBI" id="CHEBI:18420"/>
    </cofactor>
</comment>
<dbReference type="SUPFAM" id="SSF63418">
    <property type="entry name" value="MurE/MurF N-terminal domain"/>
    <property type="match status" value="1"/>
</dbReference>
<keyword evidence="17" id="KW-1185">Reference proteome</keyword>
<evidence type="ECO:0000259" key="13">
    <source>
        <dbReference type="Pfam" id="PF01225"/>
    </source>
</evidence>
<keyword evidence="7 11" id="KW-0133">Cell shape</keyword>
<keyword evidence="4 11" id="KW-0132">Cell division</keyword>
<feature type="modified residue" description="N6-carboxylysine" evidence="11">
    <location>
        <position position="226"/>
    </location>
</feature>
<evidence type="ECO:0000256" key="6">
    <source>
        <dbReference type="ARBA" id="ARBA00022840"/>
    </source>
</evidence>
<feature type="binding site" evidence="11">
    <location>
        <begin position="117"/>
        <end position="123"/>
    </location>
    <ligand>
        <name>ATP</name>
        <dbReference type="ChEBI" id="CHEBI:30616"/>
    </ligand>
</feature>
<dbReference type="PANTHER" id="PTHR23135:SF4">
    <property type="entry name" value="UDP-N-ACETYLMURAMOYL-L-ALANYL-D-GLUTAMATE--2,6-DIAMINOPIMELATE LIGASE MURE HOMOLOG, CHLOROPLASTIC"/>
    <property type="match status" value="1"/>
</dbReference>
<keyword evidence="8 11" id="KW-0573">Peptidoglycan synthesis</keyword>
<dbReference type="NCBIfam" id="TIGR01085">
    <property type="entry name" value="murE"/>
    <property type="match status" value="1"/>
</dbReference>
<dbReference type="InterPro" id="IPR013221">
    <property type="entry name" value="Mur_ligase_cen"/>
</dbReference>
<keyword evidence="9 11" id="KW-0131">Cell cycle</keyword>
<sequence length="495" mass="52878">MIRPRHVLSQPLGKIVTGVEQRYANIPVTGVTTDNRAVIPGDIFIAVPGAHVHGAKYGDAAMHAGAVAIITDREGADFISADVPVIVTAQVSEKIGQIAARVYDNPADKLTTYAITGTNGKTTTAYMIDHILRALGEKTGLIGTVAVHIAGHEVPAELTTPQPADLQAMLAALVEQGGTSLVMEVSSHAIAQGRTNAICFSVAGFTNLTQDHLDFHHSLEEYFAVKSQLFTAEHSHQGVAVASQTWGEQIVAAHPEYVEALVVGKEQPGAWIMHPGEHQAFNLTSPTGETISTYTDLPGDFNVMNAALAIAMVNKGGYRLDDIAHALKTHHGVSPTVPGRMETISYAPRVVVDFAHNEAALTQAITALRPQTAGRLIVITGSAGDRDTTKRPAMAKTVAQHADVLIITDDDPHSEDPADIRAQLISGIPPHATWKEIADRRVAILTAIAEAEPEDTILIAGRGHERFQDIGGTLFELDDREIAREGIANRRPPND</sequence>
<evidence type="ECO:0000256" key="2">
    <source>
        <dbReference type="ARBA" id="ARBA00022490"/>
    </source>
</evidence>
<dbReference type="GO" id="GO:0009252">
    <property type="term" value="P:peptidoglycan biosynthetic process"/>
    <property type="evidence" value="ECO:0007669"/>
    <property type="project" value="UniProtKB-UniRule"/>
</dbReference>
<dbReference type="GO" id="GO:0071555">
    <property type="term" value="P:cell wall organization"/>
    <property type="evidence" value="ECO:0007669"/>
    <property type="project" value="UniProtKB-KW"/>
</dbReference>
<dbReference type="SUPFAM" id="SSF53623">
    <property type="entry name" value="MurD-like peptide ligases, catalytic domain"/>
    <property type="match status" value="1"/>
</dbReference>
<dbReference type="InterPro" id="IPR036615">
    <property type="entry name" value="Mur_ligase_C_dom_sf"/>
</dbReference>
<dbReference type="InterPro" id="IPR035911">
    <property type="entry name" value="MurE/MurF_N"/>
</dbReference>
<keyword evidence="2 11" id="KW-0963">Cytoplasm</keyword>
<comment type="caution">
    <text evidence="11">Lacks conserved residue(s) required for the propagation of feature annotation.</text>
</comment>
<evidence type="ECO:0000256" key="7">
    <source>
        <dbReference type="ARBA" id="ARBA00022960"/>
    </source>
</evidence>
<evidence type="ECO:0000256" key="1">
    <source>
        <dbReference type="ARBA" id="ARBA00005898"/>
    </source>
</evidence>
<dbReference type="PANTHER" id="PTHR23135">
    <property type="entry name" value="MUR LIGASE FAMILY MEMBER"/>
    <property type="match status" value="1"/>
</dbReference>
<name>A0A6H2EJT9_9ACTO</name>
<reference evidence="16 17" key="1">
    <citation type="submission" date="2020-03" db="EMBL/GenBank/DDBJ databases">
        <title>Complete genome of Arcanobacterium buesumensis sp. nov. strain 2701.</title>
        <authorList>
            <person name="Borowiak M."/>
            <person name="Alssahen M."/>
            <person name="Laemmler C."/>
            <person name="Malorny B."/>
            <person name="Hassan A."/>
            <person name="Prenger-Berninghoff E."/>
            <person name="Ploetz M."/>
            <person name="Abdulmawjood A."/>
        </authorList>
    </citation>
    <scope>NUCLEOTIDE SEQUENCE [LARGE SCALE GENOMIC DNA]</scope>
    <source>
        <strain evidence="16 17">2701</strain>
    </source>
</reference>
<comment type="subcellular location">
    <subcellularLocation>
        <location evidence="11 12">Cytoplasm</location>
    </subcellularLocation>
</comment>
<evidence type="ECO:0000256" key="8">
    <source>
        <dbReference type="ARBA" id="ARBA00022984"/>
    </source>
</evidence>
<dbReference type="NCBIfam" id="NF001124">
    <property type="entry name" value="PRK00139.1-2"/>
    <property type="match status" value="1"/>
</dbReference>
<dbReference type="NCBIfam" id="NF001126">
    <property type="entry name" value="PRK00139.1-4"/>
    <property type="match status" value="1"/>
</dbReference>
<feature type="binding site" evidence="11">
    <location>
        <position position="194"/>
    </location>
    <ligand>
        <name>UDP-N-acetyl-alpha-D-muramoyl-L-alanyl-D-glutamate</name>
        <dbReference type="ChEBI" id="CHEBI:83900"/>
    </ligand>
</feature>
<feature type="binding site" evidence="11">
    <location>
        <begin position="159"/>
        <end position="160"/>
    </location>
    <ligand>
        <name>UDP-N-acetyl-alpha-D-muramoyl-L-alanyl-D-glutamate</name>
        <dbReference type="ChEBI" id="CHEBI:83900"/>
    </ligand>
</feature>
<comment type="function">
    <text evidence="11">Catalyzes the addition of an amino acid to the nucleotide precursor UDP-N-acetylmuramoyl-L-alanyl-D-glutamate (UMAG) in the biosynthesis of bacterial cell-wall peptidoglycan.</text>
</comment>
<feature type="binding site" evidence="11">
    <location>
        <position position="192"/>
    </location>
    <ligand>
        <name>UDP-N-acetyl-alpha-D-muramoyl-L-alanyl-D-glutamate</name>
        <dbReference type="ChEBI" id="CHEBI:83900"/>
    </ligand>
</feature>
<dbReference type="HAMAP" id="MF_00208">
    <property type="entry name" value="MurE"/>
    <property type="match status" value="1"/>
</dbReference>
<evidence type="ECO:0000256" key="10">
    <source>
        <dbReference type="ARBA" id="ARBA00023316"/>
    </source>
</evidence>
<feature type="domain" description="Mur ligase C-terminal" evidence="14">
    <location>
        <begin position="339"/>
        <end position="463"/>
    </location>
</feature>
<dbReference type="InterPro" id="IPR018109">
    <property type="entry name" value="Folylpolyglutamate_synth_CS"/>
</dbReference>
<feature type="binding site" evidence="11">
    <location>
        <position position="186"/>
    </location>
    <ligand>
        <name>UDP-N-acetyl-alpha-D-muramoyl-L-alanyl-D-glutamate</name>
        <dbReference type="ChEBI" id="CHEBI:83900"/>
    </ligand>
</feature>
<evidence type="ECO:0000256" key="3">
    <source>
        <dbReference type="ARBA" id="ARBA00022598"/>
    </source>
</evidence>
<dbReference type="InterPro" id="IPR005761">
    <property type="entry name" value="UDP-N-AcMur-Glu-dNH2Pim_ligase"/>
</dbReference>
<keyword evidence="10 11" id="KW-0961">Cell wall biogenesis/degradation</keyword>
<feature type="domain" description="Mur ligase central" evidence="15">
    <location>
        <begin position="115"/>
        <end position="312"/>
    </location>
</feature>
<dbReference type="GO" id="GO:0008360">
    <property type="term" value="P:regulation of cell shape"/>
    <property type="evidence" value="ECO:0007669"/>
    <property type="project" value="UniProtKB-KW"/>
</dbReference>
<dbReference type="Pfam" id="PF08245">
    <property type="entry name" value="Mur_ligase_M"/>
    <property type="match status" value="1"/>
</dbReference>
<dbReference type="Pfam" id="PF02875">
    <property type="entry name" value="Mur_ligase_C"/>
    <property type="match status" value="1"/>
</dbReference>
<dbReference type="EC" id="6.3.2.-" evidence="11"/>
<evidence type="ECO:0000256" key="11">
    <source>
        <dbReference type="HAMAP-Rule" id="MF_00208"/>
    </source>
</evidence>
<dbReference type="GO" id="GO:0000287">
    <property type="term" value="F:magnesium ion binding"/>
    <property type="evidence" value="ECO:0007669"/>
    <property type="project" value="UniProtKB-UniRule"/>
</dbReference>
<dbReference type="GO" id="GO:0005524">
    <property type="term" value="F:ATP binding"/>
    <property type="evidence" value="ECO:0007669"/>
    <property type="project" value="UniProtKB-UniRule"/>
</dbReference>
<dbReference type="Gene3D" id="3.40.1190.10">
    <property type="entry name" value="Mur-like, catalytic domain"/>
    <property type="match status" value="1"/>
</dbReference>